<sequence>MALVALGLGFCGSASGLYRQQATQAFAMAMPAALLVASGAMLLFCAPLSEAYLEDVAAALMPTTRPLEGEKLGGFFCECGRLLWQLGRFTYVWLETGERQRSGLPRRIERASMPVRACPRTELLTLRQEVQRMHREAEEVADLKAQVETLKANKKHREAKSNEEYIGGRFAKRLGQEQTDD</sequence>
<accession>A0ABP0LSE8</accession>
<keyword evidence="1" id="KW-0175">Coiled coil</keyword>
<dbReference type="EMBL" id="CAXAMN010013758">
    <property type="protein sequence ID" value="CAK9041658.1"/>
    <property type="molecule type" value="Genomic_DNA"/>
</dbReference>
<feature type="non-terminal residue" evidence="2">
    <location>
        <position position="181"/>
    </location>
</feature>
<feature type="coiled-coil region" evidence="1">
    <location>
        <begin position="123"/>
        <end position="160"/>
    </location>
</feature>
<comment type="caution">
    <text evidence="2">The sequence shown here is derived from an EMBL/GenBank/DDBJ whole genome shotgun (WGS) entry which is preliminary data.</text>
</comment>
<keyword evidence="3" id="KW-1185">Reference proteome</keyword>
<proteinExistence type="predicted"/>
<name>A0ABP0LSE8_9DINO</name>
<protein>
    <submittedName>
        <fullName evidence="2">Uncharacterized protein</fullName>
    </submittedName>
</protein>
<reference evidence="2 3" key="1">
    <citation type="submission" date="2024-02" db="EMBL/GenBank/DDBJ databases">
        <authorList>
            <person name="Chen Y."/>
            <person name="Shah S."/>
            <person name="Dougan E. K."/>
            <person name="Thang M."/>
            <person name="Chan C."/>
        </authorList>
    </citation>
    <scope>NUCLEOTIDE SEQUENCE [LARGE SCALE GENOMIC DNA]</scope>
</reference>
<evidence type="ECO:0000256" key="1">
    <source>
        <dbReference type="SAM" id="Coils"/>
    </source>
</evidence>
<evidence type="ECO:0000313" key="2">
    <source>
        <dbReference type="EMBL" id="CAK9041658.1"/>
    </source>
</evidence>
<evidence type="ECO:0000313" key="3">
    <source>
        <dbReference type="Proteomes" id="UP001642484"/>
    </source>
</evidence>
<organism evidence="2 3">
    <name type="scientific">Durusdinium trenchii</name>
    <dbReference type="NCBI Taxonomy" id="1381693"/>
    <lineage>
        <taxon>Eukaryota</taxon>
        <taxon>Sar</taxon>
        <taxon>Alveolata</taxon>
        <taxon>Dinophyceae</taxon>
        <taxon>Suessiales</taxon>
        <taxon>Symbiodiniaceae</taxon>
        <taxon>Durusdinium</taxon>
    </lineage>
</organism>
<dbReference type="Proteomes" id="UP001642484">
    <property type="component" value="Unassembled WGS sequence"/>
</dbReference>
<gene>
    <name evidence="2" type="ORF">CCMP2556_LOCUS22295</name>
</gene>